<dbReference type="SUPFAM" id="SSF50494">
    <property type="entry name" value="Trypsin-like serine proteases"/>
    <property type="match status" value="1"/>
</dbReference>
<evidence type="ECO:0000313" key="8">
    <source>
        <dbReference type="EMBL" id="CAK6955254.1"/>
    </source>
</evidence>
<keyword evidence="5" id="KW-1015">Disulfide bond</keyword>
<evidence type="ECO:0000256" key="5">
    <source>
        <dbReference type="ARBA" id="ARBA00023157"/>
    </source>
</evidence>
<dbReference type="Proteomes" id="UP001314229">
    <property type="component" value="Unassembled WGS sequence"/>
</dbReference>
<dbReference type="PRINTS" id="PR00722">
    <property type="entry name" value="CHYMOTRYPSIN"/>
</dbReference>
<keyword evidence="3" id="KW-0378">Hydrolase</keyword>
<reference evidence="8 9" key="1">
    <citation type="submission" date="2024-01" db="EMBL/GenBank/DDBJ databases">
        <authorList>
            <person name="Alioto T."/>
            <person name="Alioto T."/>
            <person name="Gomez Garrido J."/>
        </authorList>
    </citation>
    <scope>NUCLEOTIDE SEQUENCE [LARGE SCALE GENOMIC DNA]</scope>
</reference>
<proteinExistence type="inferred from homology"/>
<evidence type="ECO:0000256" key="6">
    <source>
        <dbReference type="SAM" id="SignalP"/>
    </source>
</evidence>
<dbReference type="PROSITE" id="PS00134">
    <property type="entry name" value="TRYPSIN_HIS"/>
    <property type="match status" value="1"/>
</dbReference>
<evidence type="ECO:0000256" key="3">
    <source>
        <dbReference type="ARBA" id="ARBA00022801"/>
    </source>
</evidence>
<dbReference type="PANTHER" id="PTHR24271:SF55">
    <property type="entry name" value="SERINE PROTEASE 57"/>
    <property type="match status" value="1"/>
</dbReference>
<dbReference type="EMBL" id="CAWUFR010000021">
    <property type="protein sequence ID" value="CAK6955254.1"/>
    <property type="molecule type" value="Genomic_DNA"/>
</dbReference>
<keyword evidence="2 8" id="KW-0645">Protease</keyword>
<dbReference type="InterPro" id="IPR018114">
    <property type="entry name" value="TRYPSIN_HIS"/>
</dbReference>
<dbReference type="InterPro" id="IPR009003">
    <property type="entry name" value="Peptidase_S1_PA"/>
</dbReference>
<dbReference type="InterPro" id="IPR001254">
    <property type="entry name" value="Trypsin_dom"/>
</dbReference>
<protein>
    <submittedName>
        <fullName evidence="8">Mast cell protease 1A-like</fullName>
    </submittedName>
</protein>
<comment type="similarity">
    <text evidence="1">Belongs to the peptidase S1 family. Snake venom subfamily.</text>
</comment>
<organism evidence="8 9">
    <name type="scientific">Scomber scombrus</name>
    <name type="common">Atlantic mackerel</name>
    <name type="synonym">Scomber vernalis</name>
    <dbReference type="NCBI Taxonomy" id="13677"/>
    <lineage>
        <taxon>Eukaryota</taxon>
        <taxon>Metazoa</taxon>
        <taxon>Chordata</taxon>
        <taxon>Craniata</taxon>
        <taxon>Vertebrata</taxon>
        <taxon>Euteleostomi</taxon>
        <taxon>Actinopterygii</taxon>
        <taxon>Neopterygii</taxon>
        <taxon>Teleostei</taxon>
        <taxon>Neoteleostei</taxon>
        <taxon>Acanthomorphata</taxon>
        <taxon>Pelagiaria</taxon>
        <taxon>Scombriformes</taxon>
        <taxon>Scombridae</taxon>
        <taxon>Scomber</taxon>
    </lineage>
</organism>
<keyword evidence="6" id="KW-0732">Signal</keyword>
<evidence type="ECO:0000259" key="7">
    <source>
        <dbReference type="PROSITE" id="PS50240"/>
    </source>
</evidence>
<dbReference type="Gene3D" id="2.40.10.10">
    <property type="entry name" value="Trypsin-like serine proteases"/>
    <property type="match status" value="2"/>
</dbReference>
<evidence type="ECO:0000256" key="2">
    <source>
        <dbReference type="ARBA" id="ARBA00022670"/>
    </source>
</evidence>
<feature type="signal peptide" evidence="6">
    <location>
        <begin position="1"/>
        <end position="18"/>
    </location>
</feature>
<dbReference type="SMART" id="SM00020">
    <property type="entry name" value="Tryp_SPc"/>
    <property type="match status" value="1"/>
</dbReference>
<feature type="domain" description="Peptidase S1" evidence="7">
    <location>
        <begin position="21"/>
        <end position="242"/>
    </location>
</feature>
<dbReference type="GO" id="GO:0006508">
    <property type="term" value="P:proteolysis"/>
    <property type="evidence" value="ECO:0007669"/>
    <property type="project" value="UniProtKB-KW"/>
</dbReference>
<comment type="caution">
    <text evidence="8">The sequence shown here is derived from an EMBL/GenBank/DDBJ whole genome shotgun (WGS) entry which is preliminary data.</text>
</comment>
<dbReference type="Pfam" id="PF00089">
    <property type="entry name" value="Trypsin"/>
    <property type="match status" value="1"/>
</dbReference>
<dbReference type="PROSITE" id="PS50240">
    <property type="entry name" value="TRYPSIN_DOM"/>
    <property type="match status" value="1"/>
</dbReference>
<dbReference type="CDD" id="cd00190">
    <property type="entry name" value="Tryp_SPc"/>
    <property type="match status" value="1"/>
</dbReference>
<dbReference type="FunFam" id="2.40.10.10:FF:000010">
    <property type="entry name" value="Kallikrein related peptidase 11"/>
    <property type="match status" value="1"/>
</dbReference>
<dbReference type="AlphaFoldDB" id="A0AAV1N6Z8"/>
<sequence>MAVHFVLLLFFVLNGADGSRIVGGRDAPPHSRPYMASLQFRGGHNCGGVLVREDFVLTAAHCEISRPYKVVVGVDSLSGNESTKQEFTTVRSIPHPNYDGHANDIMLLKLNRKANLTSEVQLISLMRRRVTRTSRCITTGWGDIGDNNTLPSTLQEVNVTIITQRSCRRRWGMVPITGSMICGTGSSVFQGFCSGDSGGPLVCDGETAGVVSFSGQRCGDPRTPDVYTRISSFREWITTVLNNNKENYDKQ</sequence>
<dbReference type="GO" id="GO:0004252">
    <property type="term" value="F:serine-type endopeptidase activity"/>
    <property type="evidence" value="ECO:0007669"/>
    <property type="project" value="InterPro"/>
</dbReference>
<dbReference type="InterPro" id="IPR001314">
    <property type="entry name" value="Peptidase_S1A"/>
</dbReference>
<accession>A0AAV1N6Z8</accession>
<evidence type="ECO:0000256" key="1">
    <source>
        <dbReference type="ARBA" id="ARBA00009228"/>
    </source>
</evidence>
<dbReference type="PANTHER" id="PTHR24271">
    <property type="entry name" value="KALLIKREIN-RELATED"/>
    <property type="match status" value="1"/>
</dbReference>
<dbReference type="InterPro" id="IPR043504">
    <property type="entry name" value="Peptidase_S1_PA_chymotrypsin"/>
</dbReference>
<name>A0AAV1N6Z8_SCOSC</name>
<feature type="chain" id="PRO_5043404641" evidence="6">
    <location>
        <begin position="19"/>
        <end position="251"/>
    </location>
</feature>
<gene>
    <name evidence="8" type="ORF">FSCOSCO3_A030659</name>
</gene>
<keyword evidence="9" id="KW-1185">Reference proteome</keyword>
<keyword evidence="4" id="KW-0720">Serine protease</keyword>
<evidence type="ECO:0000313" key="9">
    <source>
        <dbReference type="Proteomes" id="UP001314229"/>
    </source>
</evidence>
<evidence type="ECO:0000256" key="4">
    <source>
        <dbReference type="ARBA" id="ARBA00022825"/>
    </source>
</evidence>